<evidence type="ECO:0000313" key="5">
    <source>
        <dbReference type="EMBL" id="TKX24176.1"/>
    </source>
</evidence>
<feature type="chain" id="PRO_5020785283" evidence="2">
    <location>
        <begin position="19"/>
        <end position="871"/>
    </location>
</feature>
<organism evidence="5 6">
    <name type="scientific">Elsinoe australis</name>
    <dbReference type="NCBI Taxonomy" id="40998"/>
    <lineage>
        <taxon>Eukaryota</taxon>
        <taxon>Fungi</taxon>
        <taxon>Dikarya</taxon>
        <taxon>Ascomycota</taxon>
        <taxon>Pezizomycotina</taxon>
        <taxon>Dothideomycetes</taxon>
        <taxon>Dothideomycetidae</taxon>
        <taxon>Myriangiales</taxon>
        <taxon>Elsinoaceae</taxon>
        <taxon>Elsinoe</taxon>
    </lineage>
</organism>
<keyword evidence="2" id="KW-0732">Signal</keyword>
<feature type="region of interest" description="Disordered" evidence="1">
    <location>
        <begin position="838"/>
        <end position="871"/>
    </location>
</feature>
<feature type="domain" description="DUF7029" evidence="3">
    <location>
        <begin position="86"/>
        <end position="174"/>
    </location>
</feature>
<proteinExistence type="predicted"/>
<feature type="domain" description="DUF7223" evidence="4">
    <location>
        <begin position="380"/>
        <end position="584"/>
    </location>
</feature>
<dbReference type="InterPro" id="IPR055647">
    <property type="entry name" value="DUF7223"/>
</dbReference>
<sequence>MRLSHVLQGLALIAPALAIPSDQFTTLVDLDSGEKPPELTLQPAIHWNTTTNQRKNIRANKKQDLYYASGSVTPDTEHHFGRTAVTYKLPAVNIDYDDNVNIDEVADKVSVAFNDKESYNIAHDSWSNYDELLLLTYSDICEDHAKGDYCYVLAKNFTFDSDTNTASASADVVDPVDYIFAVDFDWGLYEPANKAPRGSLRKRQADSTTEACSAVADNGLPIATLGPRFDKRLDDCRGYEKLSDTEYSGYVKSVGGDQSAQDVVTDDDKTMSGNRYLMNKTEAKDIADSAAQSQTDNPAERRDLHLFTKRGWLSWFPIKIPGINKPITKDWSKKFDWSVPKDRGNAAGPWKKAKLLKKWEKQKTTGGNGKGAGGTKADGTVSVYCVDCGASGSLHIYGKASWQLDSGFKEGIVVATVNLNIGFALGLDVQGTLKSSHKKEIAHVGLPGLSFGIITVGPWIELGADFTLTANAEGRLLAGARFIIQNAKSTLDFAGKGRTGSSGWTPQFEPIFEASGQVAVAAEVGLPIGLTVGLNILKGRFKWGVGVVERPSLEAKAEFAATADTTGASIVKTDGCAGVATQINFKNEVFADILGKKLSLITPYVKTLTKGCIKIGQAASSKFTTIDGALPPMIAAAESVTNNKFNGYNTTSENGTEYTMLVDSTKEFFLMSCPDNNVYLRPRTEAKNTANLTCSRVFQTAKNSVVGDGIARLFHYYKDSMDTLGVSRLRVHADDSIPKGNEAINFYAFSNNTGSLEADANVNDDPKGTKAYYIAQNRNGDRFYAVLCSFEDPEQYPAKMFLAKDPERGPEILMQENVQMSVTGAKALSCSTMPFMQAPAEKGNDWNNQWSADQTPSEGVTTDAEATTPAA</sequence>
<dbReference type="Pfam" id="PF23865">
    <property type="entry name" value="DUF7223"/>
    <property type="match status" value="1"/>
</dbReference>
<evidence type="ECO:0000256" key="2">
    <source>
        <dbReference type="SAM" id="SignalP"/>
    </source>
</evidence>
<name>A0A4U7B5Y8_9PEZI</name>
<evidence type="ECO:0000259" key="4">
    <source>
        <dbReference type="Pfam" id="PF23865"/>
    </source>
</evidence>
<comment type="caution">
    <text evidence="5">The sequence shown here is derived from an EMBL/GenBank/DDBJ whole genome shotgun (WGS) entry which is preliminary data.</text>
</comment>
<dbReference type="EMBL" id="PTQR01000046">
    <property type="protein sequence ID" value="TKX24176.1"/>
    <property type="molecule type" value="Genomic_DNA"/>
</dbReference>
<dbReference type="InterPro" id="IPR054293">
    <property type="entry name" value="DUF7029"/>
</dbReference>
<feature type="signal peptide" evidence="2">
    <location>
        <begin position="1"/>
        <end position="18"/>
    </location>
</feature>
<dbReference type="AlphaFoldDB" id="A0A4U7B5Y8"/>
<evidence type="ECO:0000313" key="6">
    <source>
        <dbReference type="Proteomes" id="UP000308133"/>
    </source>
</evidence>
<protein>
    <submittedName>
        <fullName evidence="5">Uncharacterized protein</fullName>
    </submittedName>
</protein>
<gene>
    <name evidence="5" type="ORF">C1H76_3587</name>
</gene>
<dbReference type="Proteomes" id="UP000308133">
    <property type="component" value="Unassembled WGS sequence"/>
</dbReference>
<dbReference type="Pfam" id="PF22974">
    <property type="entry name" value="DUF7029"/>
    <property type="match status" value="1"/>
</dbReference>
<reference evidence="5 6" key="1">
    <citation type="submission" date="2018-02" db="EMBL/GenBank/DDBJ databases">
        <title>Draft genome sequences of Elsinoe sp., causing black scab on jojoba.</title>
        <authorList>
            <person name="Stodart B."/>
            <person name="Jeffress S."/>
            <person name="Ash G."/>
            <person name="Arun Chinnappa K."/>
        </authorList>
    </citation>
    <scope>NUCLEOTIDE SEQUENCE [LARGE SCALE GENOMIC DNA]</scope>
    <source>
        <strain evidence="5 6">Hillstone_2</strain>
    </source>
</reference>
<accession>A0A4U7B5Y8</accession>
<evidence type="ECO:0000259" key="3">
    <source>
        <dbReference type="Pfam" id="PF22974"/>
    </source>
</evidence>
<evidence type="ECO:0000256" key="1">
    <source>
        <dbReference type="SAM" id="MobiDB-lite"/>
    </source>
</evidence>
<feature type="compositionally biased region" description="Polar residues" evidence="1">
    <location>
        <begin position="845"/>
        <end position="860"/>
    </location>
</feature>